<proteinExistence type="predicted"/>
<dbReference type="PANTHER" id="PTHR42678:SF34">
    <property type="entry name" value="OS04G0183300 PROTEIN"/>
    <property type="match status" value="1"/>
</dbReference>
<evidence type="ECO:0000313" key="3">
    <source>
        <dbReference type="Proteomes" id="UP001321786"/>
    </source>
</evidence>
<feature type="domain" description="Amidase" evidence="1">
    <location>
        <begin position="78"/>
        <end position="452"/>
    </location>
</feature>
<sequence length="507" mass="57261">MKFDLNPEVDKYLKDQINKQYINPKQGYLNKPLNAEIYEKEIQSMSLLRYNMISKLVEKVSIDNIINLYEKKLVTPREIVIFYIKRIIDQKKLNAIISINPFALEVANSLKESNINKMPLYGVPIVLKDNIATKDDMPNTAGSILLKNSYVSRDSFLTVKLREAGAIIIGKANMSEWANFMTFDSSNGYSSLGGQTKNPYGNFDVGGSSSGSAVAVAANLSPISIGTETSGSLIYPASQNNIFALKPTVGLVSRDLIIPISENQDTAGPMAKNIKDLAKVLNVICAYDERDKKANKYYVKDYTKFINKPIKNLKIGFLEDEFIKNEYREEDQLLLDNIKKLFLNEDIVIEKIGFSEENYNINLMDLMLYEFKIGINDYLKKEEVKSDLSLDKIIKKYTENKKKFAPYGLDILEKSQNNNISKNLYENIKKENTKLSTKVLEDALNKVDAIVTISNYASRVYSCALFPAISIPMGFRNNGEPIGATVISRKFSEDILIKIASFIEKTI</sequence>
<gene>
    <name evidence="2" type="ORF">HLPR_21270</name>
</gene>
<dbReference type="SUPFAM" id="SSF75304">
    <property type="entry name" value="Amidase signature (AS) enzymes"/>
    <property type="match status" value="1"/>
</dbReference>
<reference evidence="2 3" key="1">
    <citation type="submission" date="2023-08" db="EMBL/GenBank/DDBJ databases">
        <title>Helicovermis profunda gen. nov., sp. nov., a novel mesophilic, fermentative bacterium within the Bacillota from a deep-sea hydrothermal vent chimney.</title>
        <authorList>
            <person name="Miyazaki U."/>
            <person name="Mizutani D."/>
            <person name="Hashimoto Y."/>
            <person name="Tame A."/>
            <person name="Sawayama S."/>
            <person name="Miyazaki J."/>
            <person name="Takai K."/>
            <person name="Nakagawa S."/>
        </authorList>
    </citation>
    <scope>NUCLEOTIDE SEQUENCE [LARGE SCALE GENOMIC DNA]</scope>
    <source>
        <strain evidence="2 3">S502</strain>
    </source>
</reference>
<dbReference type="PANTHER" id="PTHR42678">
    <property type="entry name" value="AMIDASE"/>
    <property type="match status" value="1"/>
</dbReference>
<dbReference type="Proteomes" id="UP001321786">
    <property type="component" value="Chromosome"/>
</dbReference>
<name>A0AAU9EQZ9_9FIRM</name>
<dbReference type="InterPro" id="IPR036928">
    <property type="entry name" value="AS_sf"/>
</dbReference>
<keyword evidence="3" id="KW-1185">Reference proteome</keyword>
<evidence type="ECO:0000313" key="2">
    <source>
        <dbReference type="EMBL" id="BEP29796.1"/>
    </source>
</evidence>
<dbReference type="KEGG" id="hprf:HLPR_21270"/>
<evidence type="ECO:0000259" key="1">
    <source>
        <dbReference type="Pfam" id="PF01425"/>
    </source>
</evidence>
<dbReference type="RefSeq" id="WP_338535410.1">
    <property type="nucleotide sequence ID" value="NZ_AP028654.1"/>
</dbReference>
<organism evidence="2 3">
    <name type="scientific">Helicovermis profundi</name>
    <dbReference type="NCBI Taxonomy" id="3065157"/>
    <lineage>
        <taxon>Bacteria</taxon>
        <taxon>Bacillati</taxon>
        <taxon>Bacillota</taxon>
        <taxon>Clostridia</taxon>
        <taxon>Helicovermis</taxon>
    </lineage>
</organism>
<protein>
    <submittedName>
        <fullName evidence="2">Amidase family protein</fullName>
    </submittedName>
</protein>
<accession>A0AAU9EQZ9</accession>
<dbReference type="EMBL" id="AP028654">
    <property type="protein sequence ID" value="BEP29796.1"/>
    <property type="molecule type" value="Genomic_DNA"/>
</dbReference>
<dbReference type="AlphaFoldDB" id="A0AAU9EQZ9"/>
<dbReference type="Pfam" id="PF01425">
    <property type="entry name" value="Amidase"/>
    <property type="match status" value="1"/>
</dbReference>
<dbReference type="InterPro" id="IPR023631">
    <property type="entry name" value="Amidase_dom"/>
</dbReference>
<dbReference type="Gene3D" id="3.90.1300.10">
    <property type="entry name" value="Amidase signature (AS) domain"/>
    <property type="match status" value="1"/>
</dbReference>